<dbReference type="InterPro" id="IPR050807">
    <property type="entry name" value="TransReg_Diox_bact_type"/>
</dbReference>
<dbReference type="EMBL" id="CP106738">
    <property type="protein sequence ID" value="UXX84778.1"/>
    <property type="molecule type" value="Genomic_DNA"/>
</dbReference>
<dbReference type="Pfam" id="PF01381">
    <property type="entry name" value="HTH_3"/>
    <property type="match status" value="1"/>
</dbReference>
<sequence>MSHDLPKVLRPSNVTGCLDDAEERVNLRDVLDLDPRVGQEIRGLRKARDTTIAELGKATGLSKGYLSQIERGISSPSVKALHSISRALGVTISWFFPPETDDHEELRDIVVRAHARRTLSFESGITDELLSPNLDKTIELLRCTFPAGSESGTEPYNHRGEEAGIVISGQLDLWVDEKHLRLKEGDSFAFSSERPHRYANLTDRDTVVIWAISPPTY</sequence>
<dbReference type="SUPFAM" id="SSF51182">
    <property type="entry name" value="RmlC-like cupins"/>
    <property type="match status" value="1"/>
</dbReference>
<dbReference type="Pfam" id="PF07883">
    <property type="entry name" value="Cupin_2"/>
    <property type="match status" value="1"/>
</dbReference>
<dbReference type="InterPro" id="IPR001387">
    <property type="entry name" value="Cro/C1-type_HTH"/>
</dbReference>
<feature type="domain" description="HTH cro/C1-type" evidence="2">
    <location>
        <begin position="41"/>
        <end position="95"/>
    </location>
</feature>
<dbReference type="Proteomes" id="UP001064087">
    <property type="component" value="Chromosome"/>
</dbReference>
<dbReference type="SMART" id="SM00530">
    <property type="entry name" value="HTH_XRE"/>
    <property type="match status" value="1"/>
</dbReference>
<dbReference type="InterPro" id="IPR013096">
    <property type="entry name" value="Cupin_2"/>
</dbReference>
<protein>
    <submittedName>
        <fullName evidence="3">XRE family transcriptional regulator</fullName>
    </submittedName>
</protein>
<accession>A0ABY6DIJ0</accession>
<evidence type="ECO:0000313" key="3">
    <source>
        <dbReference type="EMBL" id="UXX84778.1"/>
    </source>
</evidence>
<dbReference type="PANTHER" id="PTHR46797:SF2">
    <property type="entry name" value="TRANSCRIPTIONAL REGULATOR"/>
    <property type="match status" value="1"/>
</dbReference>
<proteinExistence type="predicted"/>
<reference evidence="3" key="1">
    <citation type="submission" date="2022-10" db="EMBL/GenBank/DDBJ databases">
        <title>Roseovarius pelagicus sp. nov., isolated from Arctic seawater.</title>
        <authorList>
            <person name="Hong Y.W."/>
            <person name="Hwang C.Y."/>
        </authorList>
    </citation>
    <scope>NUCLEOTIDE SEQUENCE</scope>
    <source>
        <strain evidence="3">HL-MP18</strain>
    </source>
</reference>
<name>A0ABY6DIJ0_9RHOB</name>
<dbReference type="InterPro" id="IPR014710">
    <property type="entry name" value="RmlC-like_jellyroll"/>
</dbReference>
<organism evidence="3 4">
    <name type="scientific">Roseovarius pelagicus</name>
    <dbReference type="NCBI Taxonomy" id="2980108"/>
    <lineage>
        <taxon>Bacteria</taxon>
        <taxon>Pseudomonadati</taxon>
        <taxon>Pseudomonadota</taxon>
        <taxon>Alphaproteobacteria</taxon>
        <taxon>Rhodobacterales</taxon>
        <taxon>Roseobacteraceae</taxon>
        <taxon>Roseovarius</taxon>
    </lineage>
</organism>
<dbReference type="CDD" id="cd00093">
    <property type="entry name" value="HTH_XRE"/>
    <property type="match status" value="1"/>
</dbReference>
<gene>
    <name evidence="3" type="ORF">N7U68_09120</name>
</gene>
<dbReference type="PROSITE" id="PS50943">
    <property type="entry name" value="HTH_CROC1"/>
    <property type="match status" value="1"/>
</dbReference>
<dbReference type="InterPro" id="IPR010982">
    <property type="entry name" value="Lambda_DNA-bd_dom_sf"/>
</dbReference>
<dbReference type="Gene3D" id="2.60.120.10">
    <property type="entry name" value="Jelly Rolls"/>
    <property type="match status" value="1"/>
</dbReference>
<evidence type="ECO:0000259" key="2">
    <source>
        <dbReference type="PROSITE" id="PS50943"/>
    </source>
</evidence>
<dbReference type="PANTHER" id="PTHR46797">
    <property type="entry name" value="HTH-TYPE TRANSCRIPTIONAL REGULATOR"/>
    <property type="match status" value="1"/>
</dbReference>
<dbReference type="SUPFAM" id="SSF47413">
    <property type="entry name" value="lambda repressor-like DNA-binding domains"/>
    <property type="match status" value="1"/>
</dbReference>
<evidence type="ECO:0000313" key="4">
    <source>
        <dbReference type="Proteomes" id="UP001064087"/>
    </source>
</evidence>
<dbReference type="Gene3D" id="1.10.260.40">
    <property type="entry name" value="lambda repressor-like DNA-binding domains"/>
    <property type="match status" value="1"/>
</dbReference>
<keyword evidence="4" id="KW-1185">Reference proteome</keyword>
<evidence type="ECO:0000256" key="1">
    <source>
        <dbReference type="ARBA" id="ARBA00023125"/>
    </source>
</evidence>
<dbReference type="InterPro" id="IPR011051">
    <property type="entry name" value="RmlC_Cupin_sf"/>
</dbReference>
<keyword evidence="1" id="KW-0238">DNA-binding</keyword>
<dbReference type="CDD" id="cd02209">
    <property type="entry name" value="cupin_XRE_C"/>
    <property type="match status" value="1"/>
</dbReference>
<dbReference type="RefSeq" id="WP_165196209.1">
    <property type="nucleotide sequence ID" value="NZ_CP106738.1"/>
</dbReference>